<dbReference type="GO" id="GO:0034975">
    <property type="term" value="P:protein folding in endoplasmic reticulum"/>
    <property type="evidence" value="ECO:0007669"/>
    <property type="project" value="TreeGrafter"/>
</dbReference>
<organism evidence="9 10">
    <name type="scientific">Tieghemiomyces parasiticus</name>
    <dbReference type="NCBI Taxonomy" id="78921"/>
    <lineage>
        <taxon>Eukaryota</taxon>
        <taxon>Fungi</taxon>
        <taxon>Fungi incertae sedis</taxon>
        <taxon>Zoopagomycota</taxon>
        <taxon>Kickxellomycotina</taxon>
        <taxon>Dimargaritomycetes</taxon>
        <taxon>Dimargaritales</taxon>
        <taxon>Dimargaritaceae</taxon>
        <taxon>Tieghemiomyces</taxon>
    </lineage>
</organism>
<keyword evidence="5" id="KW-0256">Endoplasmic reticulum</keyword>
<keyword evidence="4 8" id="KW-0812">Transmembrane</keyword>
<evidence type="ECO:0000256" key="6">
    <source>
        <dbReference type="ARBA" id="ARBA00022989"/>
    </source>
</evidence>
<dbReference type="PANTHER" id="PTHR20994:SF0">
    <property type="entry name" value="ER MEMBRANE PROTEIN COMPLEX SUBUNIT 6"/>
    <property type="match status" value="1"/>
</dbReference>
<comment type="similarity">
    <text evidence="2">Belongs to the EMC6 family.</text>
</comment>
<keyword evidence="10" id="KW-1185">Reference proteome</keyword>
<name>A0A9W8DTR6_9FUNG</name>
<dbReference type="InterPro" id="IPR029008">
    <property type="entry name" value="EMC6-like"/>
</dbReference>
<protein>
    <recommendedName>
        <fullName evidence="3">ER membrane protein complex subunit 6</fullName>
    </recommendedName>
</protein>
<dbReference type="GO" id="GO:0072546">
    <property type="term" value="C:EMC complex"/>
    <property type="evidence" value="ECO:0007669"/>
    <property type="project" value="InterPro"/>
</dbReference>
<evidence type="ECO:0000313" key="9">
    <source>
        <dbReference type="EMBL" id="KAJ1917949.1"/>
    </source>
</evidence>
<dbReference type="PANTHER" id="PTHR20994">
    <property type="entry name" value="ER MEMBRANE PROTEIN COMPLEX SUBUNIT 6"/>
    <property type="match status" value="1"/>
</dbReference>
<comment type="subcellular location">
    <subcellularLocation>
        <location evidence="1">Endoplasmic reticulum membrane</location>
        <topology evidence="1">Multi-pass membrane protein</topology>
    </subcellularLocation>
</comment>
<feature type="transmembrane region" description="Helical" evidence="8">
    <location>
        <begin position="48"/>
        <end position="71"/>
    </location>
</feature>
<comment type="caution">
    <text evidence="9">The sequence shown here is derived from an EMBL/GenBank/DDBJ whole genome shotgun (WGS) entry which is preliminary data.</text>
</comment>
<dbReference type="EMBL" id="JANBPT010000522">
    <property type="protein sequence ID" value="KAJ1917949.1"/>
    <property type="molecule type" value="Genomic_DNA"/>
</dbReference>
<keyword evidence="7 8" id="KW-0472">Membrane</keyword>
<dbReference type="InterPro" id="IPR008504">
    <property type="entry name" value="Emc6"/>
</dbReference>
<evidence type="ECO:0000256" key="3">
    <source>
        <dbReference type="ARBA" id="ARBA00020827"/>
    </source>
</evidence>
<dbReference type="GO" id="GO:0000045">
    <property type="term" value="P:autophagosome assembly"/>
    <property type="evidence" value="ECO:0007669"/>
    <property type="project" value="TreeGrafter"/>
</dbReference>
<evidence type="ECO:0000256" key="4">
    <source>
        <dbReference type="ARBA" id="ARBA00022692"/>
    </source>
</evidence>
<dbReference type="Proteomes" id="UP001150569">
    <property type="component" value="Unassembled WGS sequence"/>
</dbReference>
<evidence type="ECO:0000256" key="7">
    <source>
        <dbReference type="ARBA" id="ARBA00023136"/>
    </source>
</evidence>
<sequence length="114" mass="12031">MASATAGTPGITTPVYFDPHVLANNRTLDNIQTLSCAAAGCAAGILGLAGWAGFILYTASWSTLAALLFLLKAQSQPTRYFPSAAGIATHGIFSGLFTFVLFWTLAFNLVHVYD</sequence>
<gene>
    <name evidence="9" type="ORF">IWQ60_007635</name>
</gene>
<evidence type="ECO:0000256" key="5">
    <source>
        <dbReference type="ARBA" id="ARBA00022824"/>
    </source>
</evidence>
<dbReference type="AlphaFoldDB" id="A0A9W8DTR6"/>
<keyword evidence="6 8" id="KW-1133">Transmembrane helix</keyword>
<evidence type="ECO:0000256" key="1">
    <source>
        <dbReference type="ARBA" id="ARBA00004477"/>
    </source>
</evidence>
<feature type="transmembrane region" description="Helical" evidence="8">
    <location>
        <begin position="92"/>
        <end position="113"/>
    </location>
</feature>
<evidence type="ECO:0000256" key="2">
    <source>
        <dbReference type="ARBA" id="ARBA00009436"/>
    </source>
</evidence>
<reference evidence="9" key="1">
    <citation type="submission" date="2022-07" db="EMBL/GenBank/DDBJ databases">
        <title>Phylogenomic reconstructions and comparative analyses of Kickxellomycotina fungi.</title>
        <authorList>
            <person name="Reynolds N.K."/>
            <person name="Stajich J.E."/>
            <person name="Barry K."/>
            <person name="Grigoriev I.V."/>
            <person name="Crous P."/>
            <person name="Smith M.E."/>
        </authorList>
    </citation>
    <scope>NUCLEOTIDE SEQUENCE</scope>
    <source>
        <strain evidence="9">RSA 861</strain>
    </source>
</reference>
<proteinExistence type="inferred from homology"/>
<evidence type="ECO:0000313" key="10">
    <source>
        <dbReference type="Proteomes" id="UP001150569"/>
    </source>
</evidence>
<accession>A0A9W8DTR6</accession>
<dbReference type="Pfam" id="PF07019">
    <property type="entry name" value="EMC6"/>
    <property type="match status" value="1"/>
</dbReference>
<evidence type="ECO:0000256" key="8">
    <source>
        <dbReference type="SAM" id="Phobius"/>
    </source>
</evidence>
<dbReference type="OrthoDB" id="16510at2759"/>